<feature type="domain" description="LysM" evidence="3">
    <location>
        <begin position="192"/>
        <end position="247"/>
    </location>
</feature>
<name>A0ABV2TID3_9RHOO</name>
<feature type="region of interest" description="Disordered" evidence="1">
    <location>
        <begin position="583"/>
        <end position="602"/>
    </location>
</feature>
<gene>
    <name evidence="4" type="ORF">ABXR19_05710</name>
</gene>
<dbReference type="InterPro" id="IPR038440">
    <property type="entry name" value="FimV_C_sf"/>
</dbReference>
<dbReference type="PROSITE" id="PS51782">
    <property type="entry name" value="LYSM"/>
    <property type="match status" value="1"/>
</dbReference>
<evidence type="ECO:0000256" key="2">
    <source>
        <dbReference type="SAM" id="SignalP"/>
    </source>
</evidence>
<dbReference type="SMART" id="SM00257">
    <property type="entry name" value="LysM"/>
    <property type="match status" value="1"/>
</dbReference>
<feature type="compositionally biased region" description="Basic and acidic residues" evidence="1">
    <location>
        <begin position="410"/>
        <end position="442"/>
    </location>
</feature>
<feature type="compositionally biased region" description="Low complexity" evidence="1">
    <location>
        <begin position="323"/>
        <end position="334"/>
    </location>
</feature>
<evidence type="ECO:0000259" key="3">
    <source>
        <dbReference type="PROSITE" id="PS51782"/>
    </source>
</evidence>
<feature type="compositionally biased region" description="Basic and acidic residues" evidence="1">
    <location>
        <begin position="145"/>
        <end position="155"/>
    </location>
</feature>
<evidence type="ECO:0000256" key="1">
    <source>
        <dbReference type="SAM" id="MobiDB-lite"/>
    </source>
</evidence>
<evidence type="ECO:0000313" key="4">
    <source>
        <dbReference type="EMBL" id="MET7013675.1"/>
    </source>
</evidence>
<sequence>MIRNTLVAAMMLAFCGSAGAAGLGRINVISTLGQPLRAEVELNASPDELDNMVARMASPEAYKRANIEYLGTMSGVKMSIERRGSGAIVKIVSDKPFGEPFVDLLIDLNWAGGRLQREYTFLLDPADISGAKPVVAAAQPVSRPLESRVESRPQESKPQPAAAVVVAPSKPDVAPVPAPIERGKPSVQAERGDYTVQRGDNLSKIAAELNSGEVTQEQMIAALYRANSDAFIGGNINRLRAGRILNVPQAGEVAQINKGEARQIILKASNFEEYRQTVASAAVAAPAKDVAAGQGASGKIAPKVEERVAATQQTKDKVKVTSAEAGKAGAATDAAAKARIRSLQDEISSREKALKEANSRVAQLEANIKEQQKLIDMKNKGLADAQTAAKAAEARAQKAESDKSSAVMTKAEKAKAEKERLAKEKADKAEQAKFEKERVEKEKLEKKRLEQEKIAAEKVAADRAKADQLAADKAAADKLIADKAAADKAEADKAAAMAASQSTDVMSAPVAEASPVVEQSPAMAPVAEASAVVVEAPKPVAVAPDPVEEEGLFSNIWAALLGLGVVGLGVGYVVVKQRRKQAAAGSGNTQMTESSTTSPNSVFGNAGGQTVDTGGTSLLHTDFSQSGMSAIDSDEGVDPVAEADVYMAYGRDAQAEEILLDALKSDPSRTAVYVKLLEIYAQRRSLKQFENIATDLYTQTGGAGDDWSKAAVIGIKLDPNNPLYKSSVSGAQKPFEEVVSASAVELPEESAPAVSFGTNNISQVRATWTVPGEIGQFTNDAGSVPVLPEAAPVVAAMPEALNLDFNLDLDAPSTEDQPTQIETREDDLLSTMDEAVATQPSIVEDGAPLEFDIGLDDEIESITTAGVDAPQRMSSVDTEFDIGIETDGGRDVLSEVDLEKTNFEGSLLDFDFELGDEAEKPALDLSSVNLRTTGTAEPVTTIVRPPVPAAAKPAAVEPIQDNIDVNDEVSTKLELAKAYEEMGDMEGARELLEEVISDGADFQKDQAKTMLGRIG</sequence>
<comment type="caution">
    <text evidence="4">The sequence shown here is derived from an EMBL/GenBank/DDBJ whole genome shotgun (WGS) entry which is preliminary data.</text>
</comment>
<dbReference type="Proteomes" id="UP001549691">
    <property type="component" value="Unassembled WGS sequence"/>
</dbReference>
<dbReference type="Gene3D" id="1.20.58.2200">
    <property type="match status" value="1"/>
</dbReference>
<dbReference type="CDD" id="cd00118">
    <property type="entry name" value="LysM"/>
    <property type="match status" value="1"/>
</dbReference>
<dbReference type="RefSeq" id="WP_354600136.1">
    <property type="nucleotide sequence ID" value="NZ_JBEWZI010000004.1"/>
</dbReference>
<feature type="region of interest" description="Disordered" evidence="1">
    <location>
        <begin position="396"/>
        <end position="442"/>
    </location>
</feature>
<organism evidence="4 5">
    <name type="scientific">Uliginosibacterium flavum</name>
    <dbReference type="NCBI Taxonomy" id="1396831"/>
    <lineage>
        <taxon>Bacteria</taxon>
        <taxon>Pseudomonadati</taxon>
        <taxon>Pseudomonadota</taxon>
        <taxon>Betaproteobacteria</taxon>
        <taxon>Rhodocyclales</taxon>
        <taxon>Zoogloeaceae</taxon>
        <taxon>Uliginosibacterium</taxon>
    </lineage>
</organism>
<feature type="region of interest" description="Disordered" evidence="1">
    <location>
        <begin position="308"/>
        <end position="334"/>
    </location>
</feature>
<proteinExistence type="predicted"/>
<dbReference type="InterPro" id="IPR020012">
    <property type="entry name" value="LysM_FimV"/>
</dbReference>
<feature type="compositionally biased region" description="Polar residues" evidence="1">
    <location>
        <begin position="586"/>
        <end position="602"/>
    </location>
</feature>
<feature type="signal peptide" evidence="2">
    <location>
        <begin position="1"/>
        <end position="20"/>
    </location>
</feature>
<feature type="region of interest" description="Disordered" evidence="1">
    <location>
        <begin position="139"/>
        <end position="160"/>
    </location>
</feature>
<evidence type="ECO:0000313" key="5">
    <source>
        <dbReference type="Proteomes" id="UP001549691"/>
    </source>
</evidence>
<dbReference type="InterPro" id="IPR020011">
    <property type="entry name" value="FimV_C"/>
</dbReference>
<keyword evidence="2" id="KW-0732">Signal</keyword>
<dbReference type="InterPro" id="IPR036779">
    <property type="entry name" value="LysM_dom_sf"/>
</dbReference>
<reference evidence="4 5" key="1">
    <citation type="submission" date="2024-07" db="EMBL/GenBank/DDBJ databases">
        <title>Uliginosibacterium flavum JJ3220;KACC:17644.</title>
        <authorList>
            <person name="Kim M.K."/>
        </authorList>
    </citation>
    <scope>NUCLEOTIDE SEQUENCE [LARGE SCALE GENOMIC DNA]</scope>
    <source>
        <strain evidence="4 5">KACC:17644</strain>
    </source>
</reference>
<accession>A0ABV2TID3</accession>
<dbReference type="EMBL" id="JBEWZI010000004">
    <property type="protein sequence ID" value="MET7013675.1"/>
    <property type="molecule type" value="Genomic_DNA"/>
</dbReference>
<keyword evidence="5" id="KW-1185">Reference proteome</keyword>
<dbReference type="Gene3D" id="3.10.350.10">
    <property type="entry name" value="LysM domain"/>
    <property type="match status" value="1"/>
</dbReference>
<feature type="chain" id="PRO_5046868806" evidence="2">
    <location>
        <begin position="21"/>
        <end position="1015"/>
    </location>
</feature>
<protein>
    <submittedName>
        <fullName evidence="4">FimV/HubP family polar landmark protein</fullName>
    </submittedName>
</protein>
<dbReference type="NCBIfam" id="TIGR03505">
    <property type="entry name" value="FimV_core"/>
    <property type="match status" value="1"/>
</dbReference>
<dbReference type="InterPro" id="IPR018392">
    <property type="entry name" value="LysM"/>
</dbReference>
<dbReference type="NCBIfam" id="TIGR03504">
    <property type="entry name" value="FimV_Cterm"/>
    <property type="match status" value="1"/>
</dbReference>
<feature type="compositionally biased region" description="Basic and acidic residues" evidence="1">
    <location>
        <begin position="308"/>
        <end position="319"/>
    </location>
</feature>
<dbReference type="InterPro" id="IPR057840">
    <property type="entry name" value="FimV_N"/>
</dbReference>
<dbReference type="Pfam" id="PF25800">
    <property type="entry name" value="FimV_N"/>
    <property type="match status" value="1"/>
</dbReference>